<name>A0A2N0WGW8_9GAMM</name>
<feature type="signal peptide" evidence="1">
    <location>
        <begin position="1"/>
        <end position="22"/>
    </location>
</feature>
<organism evidence="2 3">
    <name type="scientific">Acinetobacter proteolyticus</name>
    <dbReference type="NCBI Taxonomy" id="1776741"/>
    <lineage>
        <taxon>Bacteria</taxon>
        <taxon>Pseudomonadati</taxon>
        <taxon>Pseudomonadota</taxon>
        <taxon>Gammaproteobacteria</taxon>
        <taxon>Moraxellales</taxon>
        <taxon>Moraxellaceae</taxon>
        <taxon>Acinetobacter</taxon>
    </lineage>
</organism>
<sequence length="164" mass="17993">MNKSKKLILMALLILTGLNVHADEILTAQQAKSILTDENQILPQTKQLFVSGVFSKKKFILDAESYTGYYLANKNLNFMNFGVLAYQVIYFLVDVGCCIGSENALILAPKSNSNLAGLQTFAKEHQCVIDSSSVVSDLPDQVSVKLISKAKTSKLLSISCKVDR</sequence>
<dbReference type="EMBL" id="PISJ01000010">
    <property type="protein sequence ID" value="PKF34668.1"/>
    <property type="molecule type" value="Genomic_DNA"/>
</dbReference>
<protein>
    <submittedName>
        <fullName evidence="2">Uncharacterized protein</fullName>
    </submittedName>
</protein>
<dbReference type="AlphaFoldDB" id="A0A2N0WGW8"/>
<dbReference type="Proteomes" id="UP000233553">
    <property type="component" value="Unassembled WGS sequence"/>
</dbReference>
<accession>A0A2N0WGW8</accession>
<keyword evidence="1" id="KW-0732">Signal</keyword>
<reference evidence="2 3" key="1">
    <citation type="submission" date="2017-12" db="EMBL/GenBank/DDBJ databases">
        <title>Draft Genome sequences of multiple microbial strains isolated from spacecraft associated surfaces.</title>
        <authorList>
            <person name="Seuylemezian A."/>
            <person name="Vaishampayan P."/>
            <person name="Venkateswaran K."/>
        </authorList>
    </citation>
    <scope>NUCLEOTIDE SEQUENCE [LARGE SCALE GENOMIC DNA]</scope>
    <source>
        <strain evidence="2 3">2P01AA</strain>
    </source>
</reference>
<evidence type="ECO:0000313" key="3">
    <source>
        <dbReference type="Proteomes" id="UP000233553"/>
    </source>
</evidence>
<comment type="caution">
    <text evidence="2">The sequence shown here is derived from an EMBL/GenBank/DDBJ whole genome shotgun (WGS) entry which is preliminary data.</text>
</comment>
<gene>
    <name evidence="2" type="ORF">CW311_05720</name>
</gene>
<dbReference type="RefSeq" id="WP_101235911.1">
    <property type="nucleotide sequence ID" value="NZ_PISJ01000010.1"/>
</dbReference>
<proteinExistence type="predicted"/>
<evidence type="ECO:0000256" key="1">
    <source>
        <dbReference type="SAM" id="SignalP"/>
    </source>
</evidence>
<feature type="chain" id="PRO_5014871001" evidence="1">
    <location>
        <begin position="23"/>
        <end position="164"/>
    </location>
</feature>
<evidence type="ECO:0000313" key="2">
    <source>
        <dbReference type="EMBL" id="PKF34668.1"/>
    </source>
</evidence>